<sequence length="171" mass="17838">MTHLRRIAATLAVVAACCATLLALTAQPPTTDAPPAVTAPVADTRPGHVVETFAYPGADRIRQELGIVLKRGDGHIVLADCASGTGLLEVWARGKSKICFRATGATGRLTLEVPAVYAIKGAAGHTADVTLTAADSTRQDIDVPKDSWTPVGESADPVGRDFALLDIRTSR</sequence>
<dbReference type="RefSeq" id="WP_184827642.1">
    <property type="nucleotide sequence ID" value="NZ_BMTI01000018.1"/>
</dbReference>
<dbReference type="AlphaFoldDB" id="A0A7W7PW32"/>
<keyword evidence="1" id="KW-0732">Signal</keyword>
<feature type="chain" id="PRO_5038400306" description="Secreted protein" evidence="1">
    <location>
        <begin position="27"/>
        <end position="171"/>
    </location>
</feature>
<dbReference type="PROSITE" id="PS51257">
    <property type="entry name" value="PROKAR_LIPOPROTEIN"/>
    <property type="match status" value="1"/>
</dbReference>
<organism evidence="2 3">
    <name type="scientific">Streptomyces griseomycini</name>
    <dbReference type="NCBI Taxonomy" id="66895"/>
    <lineage>
        <taxon>Bacteria</taxon>
        <taxon>Bacillati</taxon>
        <taxon>Actinomycetota</taxon>
        <taxon>Actinomycetes</taxon>
        <taxon>Kitasatosporales</taxon>
        <taxon>Streptomycetaceae</taxon>
        <taxon>Streptomyces</taxon>
    </lineage>
</organism>
<dbReference type="EMBL" id="JACHJI010000016">
    <property type="protein sequence ID" value="MBB4902362.1"/>
    <property type="molecule type" value="Genomic_DNA"/>
</dbReference>
<evidence type="ECO:0000313" key="2">
    <source>
        <dbReference type="EMBL" id="MBB4902362.1"/>
    </source>
</evidence>
<feature type="signal peptide" evidence="1">
    <location>
        <begin position="1"/>
        <end position="26"/>
    </location>
</feature>
<gene>
    <name evidence="2" type="ORF">FHS37_006459</name>
</gene>
<protein>
    <recommendedName>
        <fullName evidence="4">Secreted protein</fullName>
    </recommendedName>
</protein>
<proteinExistence type="predicted"/>
<comment type="caution">
    <text evidence="2">The sequence shown here is derived from an EMBL/GenBank/DDBJ whole genome shotgun (WGS) entry which is preliminary data.</text>
</comment>
<keyword evidence="3" id="KW-1185">Reference proteome</keyword>
<evidence type="ECO:0008006" key="4">
    <source>
        <dbReference type="Google" id="ProtNLM"/>
    </source>
</evidence>
<evidence type="ECO:0000256" key="1">
    <source>
        <dbReference type="SAM" id="SignalP"/>
    </source>
</evidence>
<name>A0A7W7PW32_9ACTN</name>
<evidence type="ECO:0000313" key="3">
    <source>
        <dbReference type="Proteomes" id="UP000579523"/>
    </source>
</evidence>
<reference evidence="2 3" key="1">
    <citation type="submission" date="2020-08" db="EMBL/GenBank/DDBJ databases">
        <title>Genomic Encyclopedia of Type Strains, Phase III (KMG-III): the genomes of soil and plant-associated and newly described type strains.</title>
        <authorList>
            <person name="Whitman W."/>
        </authorList>
    </citation>
    <scope>NUCLEOTIDE SEQUENCE [LARGE SCALE GENOMIC DNA]</scope>
    <source>
        <strain evidence="2 3">CECT 3273</strain>
    </source>
</reference>
<accession>A0A7W7PW32</accession>
<dbReference type="Proteomes" id="UP000579523">
    <property type="component" value="Unassembled WGS sequence"/>
</dbReference>